<evidence type="ECO:0000313" key="4">
    <source>
        <dbReference type="Proteomes" id="UP001499895"/>
    </source>
</evidence>
<feature type="compositionally biased region" description="Basic and acidic residues" evidence="1">
    <location>
        <begin position="1"/>
        <end position="18"/>
    </location>
</feature>
<feature type="transmembrane region" description="Helical" evidence="2">
    <location>
        <begin position="33"/>
        <end position="62"/>
    </location>
</feature>
<proteinExistence type="predicted"/>
<evidence type="ECO:0000256" key="2">
    <source>
        <dbReference type="SAM" id="Phobius"/>
    </source>
</evidence>
<dbReference type="Proteomes" id="UP001499895">
    <property type="component" value="Unassembled WGS sequence"/>
</dbReference>
<protein>
    <submittedName>
        <fullName evidence="3">Uncharacterized protein</fullName>
    </submittedName>
</protein>
<evidence type="ECO:0000256" key="1">
    <source>
        <dbReference type="SAM" id="MobiDB-lite"/>
    </source>
</evidence>
<sequence length="342" mass="36348">MSENQRQPESDEPDGHPDGRRHRSYFPLRDRSFMATTVIAPVVVAAAAAAIGLAITGGFSWVTGEVKGEEPPLYVSGSRAPRTVESPAAAPSVNPPAAGEARAGSSPAPTGSHTPADQEGARSEGVNVGRHMYQCPWNVWVVKTPPGELVNPPVKGREVDSSLVSSRNAGDPDKTLLTLTLQPQGSRPLVVKEIRIRVVKRHPVPPPGQATVLGLLTAGCGGGLATVRAHADLDGGGQYARVVTTGGTASIPWEITGGRTLEVDLTVSTRGCDCSWVPEIVWAKDGEVHTTQWLDDGLPFRTIPSAGYRRTAWKLHYADDPGDPGFSQDTWLPVPFDTQLLN</sequence>
<evidence type="ECO:0000313" key="3">
    <source>
        <dbReference type="EMBL" id="GAA0441646.1"/>
    </source>
</evidence>
<feature type="region of interest" description="Disordered" evidence="1">
    <location>
        <begin position="1"/>
        <end position="24"/>
    </location>
</feature>
<organism evidence="3 4">
    <name type="scientific">Streptomyces stramineus</name>
    <dbReference type="NCBI Taxonomy" id="173861"/>
    <lineage>
        <taxon>Bacteria</taxon>
        <taxon>Bacillati</taxon>
        <taxon>Actinomycetota</taxon>
        <taxon>Actinomycetes</taxon>
        <taxon>Kitasatosporales</taxon>
        <taxon>Streptomycetaceae</taxon>
        <taxon>Streptomyces</taxon>
    </lineage>
</organism>
<accession>A0ABP3J4K1</accession>
<reference evidence="4" key="1">
    <citation type="journal article" date="2019" name="Int. J. Syst. Evol. Microbiol.">
        <title>The Global Catalogue of Microorganisms (GCM) 10K type strain sequencing project: providing services to taxonomists for standard genome sequencing and annotation.</title>
        <authorList>
            <consortium name="The Broad Institute Genomics Platform"/>
            <consortium name="The Broad Institute Genome Sequencing Center for Infectious Disease"/>
            <person name="Wu L."/>
            <person name="Ma J."/>
        </authorList>
    </citation>
    <scope>NUCLEOTIDE SEQUENCE [LARGE SCALE GENOMIC DNA]</scope>
    <source>
        <strain evidence="4">JCM 10649</strain>
    </source>
</reference>
<gene>
    <name evidence="3" type="ORF">GCM10009544_00320</name>
</gene>
<keyword evidence="4" id="KW-1185">Reference proteome</keyword>
<feature type="compositionally biased region" description="Low complexity" evidence="1">
    <location>
        <begin position="86"/>
        <end position="98"/>
    </location>
</feature>
<feature type="region of interest" description="Disordered" evidence="1">
    <location>
        <begin position="71"/>
        <end position="124"/>
    </location>
</feature>
<dbReference type="EMBL" id="BAAAHB010000001">
    <property type="protein sequence ID" value="GAA0441646.1"/>
    <property type="molecule type" value="Genomic_DNA"/>
</dbReference>
<name>A0ABP3J4K1_9ACTN</name>
<keyword evidence="2" id="KW-0812">Transmembrane</keyword>
<keyword evidence="2" id="KW-1133">Transmembrane helix</keyword>
<keyword evidence="2" id="KW-0472">Membrane</keyword>
<comment type="caution">
    <text evidence="3">The sequence shown here is derived from an EMBL/GenBank/DDBJ whole genome shotgun (WGS) entry which is preliminary data.</text>
</comment>